<dbReference type="PROSITE" id="PS50943">
    <property type="entry name" value="HTH_CROC1"/>
    <property type="match status" value="1"/>
</dbReference>
<organism evidence="2 3">
    <name type="scientific">Streptomyces carpaticus</name>
    <dbReference type="NCBI Taxonomy" id="285558"/>
    <lineage>
        <taxon>Bacteria</taxon>
        <taxon>Bacillati</taxon>
        <taxon>Actinomycetota</taxon>
        <taxon>Actinomycetes</taxon>
        <taxon>Kitasatosporales</taxon>
        <taxon>Streptomycetaceae</taxon>
        <taxon>Streptomyces</taxon>
    </lineage>
</organism>
<dbReference type="EMBL" id="JBHGBT010000019">
    <property type="protein sequence ID" value="MFB4196584.1"/>
    <property type="molecule type" value="Genomic_DNA"/>
</dbReference>
<dbReference type="CDD" id="cd00093">
    <property type="entry name" value="HTH_XRE"/>
    <property type="match status" value="1"/>
</dbReference>
<dbReference type="InterPro" id="IPR043917">
    <property type="entry name" value="DUF5753"/>
</dbReference>
<reference evidence="2 3" key="1">
    <citation type="submission" date="2024-09" db="EMBL/GenBank/DDBJ databases">
        <title>Draft genome sequence of multifaceted antimicrobials producing Streptomyces sp. strain FH1.</title>
        <authorList>
            <person name="Hassan F."/>
            <person name="Ali H."/>
            <person name="Hassan N."/>
            <person name="Nawaz A."/>
        </authorList>
    </citation>
    <scope>NUCLEOTIDE SEQUENCE [LARGE SCALE GENOMIC DNA]</scope>
    <source>
        <strain evidence="2 3">FH1</strain>
    </source>
</reference>
<feature type="domain" description="HTH cro/C1-type" evidence="1">
    <location>
        <begin position="14"/>
        <end position="67"/>
    </location>
</feature>
<accession>A0ABV4ZTC5</accession>
<dbReference type="RefSeq" id="WP_375064605.1">
    <property type="nucleotide sequence ID" value="NZ_JBHGBT010000019.1"/>
</dbReference>
<dbReference type="InterPro" id="IPR001387">
    <property type="entry name" value="Cro/C1-type_HTH"/>
</dbReference>
<protein>
    <submittedName>
        <fullName evidence="2">Helix-turn-helix domain-containing protein</fullName>
    </submittedName>
</protein>
<evidence type="ECO:0000313" key="3">
    <source>
        <dbReference type="Proteomes" id="UP001577267"/>
    </source>
</evidence>
<comment type="caution">
    <text evidence="2">The sequence shown here is derived from an EMBL/GenBank/DDBJ whole genome shotgun (WGS) entry which is preliminary data.</text>
</comment>
<evidence type="ECO:0000313" key="2">
    <source>
        <dbReference type="EMBL" id="MFB4196584.1"/>
    </source>
</evidence>
<dbReference type="Pfam" id="PF19054">
    <property type="entry name" value="DUF5753"/>
    <property type="match status" value="1"/>
</dbReference>
<dbReference type="SUPFAM" id="SSF47413">
    <property type="entry name" value="lambda repressor-like DNA-binding domains"/>
    <property type="match status" value="1"/>
</dbReference>
<dbReference type="Proteomes" id="UP001577267">
    <property type="component" value="Unassembled WGS sequence"/>
</dbReference>
<dbReference type="SMART" id="SM00530">
    <property type="entry name" value="HTH_XRE"/>
    <property type="match status" value="1"/>
</dbReference>
<proteinExistence type="predicted"/>
<keyword evidence="3" id="KW-1185">Reference proteome</keyword>
<evidence type="ECO:0000259" key="1">
    <source>
        <dbReference type="PROSITE" id="PS50943"/>
    </source>
</evidence>
<dbReference type="InterPro" id="IPR010982">
    <property type="entry name" value="Lambda_DNA-bd_dom_sf"/>
</dbReference>
<name>A0ABV4ZTC5_9ACTN</name>
<dbReference type="Pfam" id="PF13560">
    <property type="entry name" value="HTH_31"/>
    <property type="match status" value="1"/>
</dbReference>
<dbReference type="Gene3D" id="1.10.260.40">
    <property type="entry name" value="lambda repressor-like DNA-binding domains"/>
    <property type="match status" value="1"/>
</dbReference>
<gene>
    <name evidence="2" type="ORF">ACE11A_19790</name>
</gene>
<sequence length="281" mass="31215">MASTFRSRRLGADLRQLREDAKLGSEAVAKEMGFSRPKLSRIEAGEVRVSQNDMKALLSLYGVADEQQRDLFVQAARDAHKSGWWQAYQDTLPRTYADYIALESEALEIKNFEPILIPGLLQTEAYMRAVILANPAVLPPADVERLVKVLCERQTILTGERPPRLWAILGESAIRQTIGGAAVLREQLAHLEAMGKHQNIVIQVLPHNAGAHTGLAGAFVIFGLDRDSDVVCVENMTGTLYMDRPGERQSYNEAFNHLRATALNPADSLALIQRVAQDMRE</sequence>